<sequence>MRDIELVKKLHTTVAENCRHRRVQILTHWGGDADAVGAAFTLSKTLLENYEAEEVGFIIPDERSAHVNAIMQHLGFEEKFVSNPDAYLLVDVGSITQLGQLRSLVTESDKPIISVDHHLQSSDQQNTITISSPKYLATSEIVYDLLELLGVKVDRFADPLFLGIYYDTVRLSVADVELARKAAVLLNFVDPSKLIGLLEPRMEEAERIARLKALKRITIYRMGEWYVTASSVNAYLSAVARTLVNAGAHVALVGGVQNDMAVISMRSSPEFQKYAGVSLGDHLVRHMLRKFEGDGGGHAGAARVRLRTEVSSALTEAIRGLALLLGVNPVELMA</sequence>
<dbReference type="AlphaFoldDB" id="A0A7C5Q7D4"/>
<dbReference type="InterPro" id="IPR051319">
    <property type="entry name" value="Oligoribo/pAp-PDE_c-di-AMP_PDE"/>
</dbReference>
<evidence type="ECO:0000259" key="1">
    <source>
        <dbReference type="Pfam" id="PF01368"/>
    </source>
</evidence>
<dbReference type="PANTHER" id="PTHR47618">
    <property type="entry name" value="BIFUNCTIONAL OLIGORIBONUCLEASE AND PAP PHOSPHATASE NRNA"/>
    <property type="match status" value="1"/>
</dbReference>
<organism evidence="2">
    <name type="scientific">Caldiarchaeum subterraneum</name>
    <dbReference type="NCBI Taxonomy" id="311458"/>
    <lineage>
        <taxon>Archaea</taxon>
        <taxon>Nitrososphaerota</taxon>
        <taxon>Candidatus Caldarchaeales</taxon>
        <taxon>Candidatus Caldarchaeaceae</taxon>
        <taxon>Candidatus Caldarchaeum</taxon>
    </lineage>
</organism>
<dbReference type="InterPro" id="IPR001667">
    <property type="entry name" value="DDH_dom"/>
</dbReference>
<dbReference type="Gene3D" id="3.90.1640.10">
    <property type="entry name" value="inorganic pyrophosphatase (n-terminal core)"/>
    <property type="match status" value="1"/>
</dbReference>
<dbReference type="PANTHER" id="PTHR47618:SF1">
    <property type="entry name" value="BIFUNCTIONAL OLIGORIBONUCLEASE AND PAP PHOSPHATASE NRNA"/>
    <property type="match status" value="1"/>
</dbReference>
<comment type="caution">
    <text evidence="2">The sequence shown here is derived from an EMBL/GenBank/DDBJ whole genome shotgun (WGS) entry which is preliminary data.</text>
</comment>
<evidence type="ECO:0000313" key="2">
    <source>
        <dbReference type="EMBL" id="HHK67986.1"/>
    </source>
</evidence>
<dbReference type="InterPro" id="IPR038763">
    <property type="entry name" value="DHH_sf"/>
</dbReference>
<reference evidence="2" key="1">
    <citation type="journal article" date="2020" name="mSystems">
        <title>Genome- and Community-Level Interaction Insights into Carbon Utilization and Element Cycling Functions of Hydrothermarchaeota in Hydrothermal Sediment.</title>
        <authorList>
            <person name="Zhou Z."/>
            <person name="Liu Y."/>
            <person name="Xu W."/>
            <person name="Pan J."/>
            <person name="Luo Z.H."/>
            <person name="Li M."/>
        </authorList>
    </citation>
    <scope>NUCLEOTIDE SEQUENCE [LARGE SCALE GENOMIC DNA]</scope>
    <source>
        <strain evidence="2">SpSt-1056</strain>
    </source>
</reference>
<dbReference type="SUPFAM" id="SSF64182">
    <property type="entry name" value="DHH phosphoesterases"/>
    <property type="match status" value="1"/>
</dbReference>
<dbReference type="EMBL" id="DRWN01000021">
    <property type="protein sequence ID" value="HHK67986.1"/>
    <property type="molecule type" value="Genomic_DNA"/>
</dbReference>
<protein>
    <recommendedName>
        <fullName evidence="1">DDH domain-containing protein</fullName>
    </recommendedName>
</protein>
<gene>
    <name evidence="2" type="ORF">ENM11_02370</name>
</gene>
<name>A0A7C5Q7D4_CALS0</name>
<accession>A0A7C5Q7D4</accession>
<proteinExistence type="predicted"/>
<dbReference type="Pfam" id="PF01368">
    <property type="entry name" value="DHH"/>
    <property type="match status" value="1"/>
</dbReference>
<feature type="domain" description="DDH" evidence="1">
    <location>
        <begin position="23"/>
        <end position="164"/>
    </location>
</feature>